<comment type="catalytic activity">
    <reaction evidence="8 9">
        <text>(1S,2R)-1-C-(indol-3-yl)glycerol 3-phosphate + L-serine = D-glyceraldehyde 3-phosphate + L-tryptophan + H2O</text>
        <dbReference type="Rhea" id="RHEA:10532"/>
        <dbReference type="ChEBI" id="CHEBI:15377"/>
        <dbReference type="ChEBI" id="CHEBI:33384"/>
        <dbReference type="ChEBI" id="CHEBI:57912"/>
        <dbReference type="ChEBI" id="CHEBI:58866"/>
        <dbReference type="ChEBI" id="CHEBI:59776"/>
        <dbReference type="EC" id="4.2.1.20"/>
    </reaction>
</comment>
<dbReference type="EMBL" id="BSDR01000001">
    <property type="protein sequence ID" value="GLI34899.1"/>
    <property type="molecule type" value="Genomic_DNA"/>
</dbReference>
<comment type="caution">
    <text evidence="11">The sequence shown here is derived from an EMBL/GenBank/DDBJ whole genome shotgun (WGS) entry which is preliminary data.</text>
</comment>
<dbReference type="CDD" id="cd04724">
    <property type="entry name" value="Tryptophan_synthase_alpha"/>
    <property type="match status" value="1"/>
</dbReference>
<keyword evidence="12" id="KW-1185">Reference proteome</keyword>
<dbReference type="InterPro" id="IPR002028">
    <property type="entry name" value="Trp_synthase_suA"/>
</dbReference>
<dbReference type="SUPFAM" id="SSF51366">
    <property type="entry name" value="Ribulose-phoshate binding barrel"/>
    <property type="match status" value="1"/>
</dbReference>
<comment type="pathway">
    <text evidence="2 9">Amino-acid biosynthesis; L-tryptophan biosynthesis; L-tryptophan from chorismate: step 5/5.</text>
</comment>
<evidence type="ECO:0000256" key="4">
    <source>
        <dbReference type="ARBA" id="ARBA00022605"/>
    </source>
</evidence>
<evidence type="ECO:0000256" key="8">
    <source>
        <dbReference type="ARBA" id="ARBA00049047"/>
    </source>
</evidence>
<comment type="similarity">
    <text evidence="9 10">Belongs to the TrpA family.</text>
</comment>
<dbReference type="RefSeq" id="WP_281794359.1">
    <property type="nucleotide sequence ID" value="NZ_BSDR01000001.1"/>
</dbReference>
<evidence type="ECO:0000313" key="12">
    <source>
        <dbReference type="Proteomes" id="UP001144372"/>
    </source>
</evidence>
<protein>
    <recommendedName>
        <fullName evidence="9">Tryptophan synthase alpha chain</fullName>
        <ecNumber evidence="9">4.2.1.20</ecNumber>
    </recommendedName>
</protein>
<evidence type="ECO:0000256" key="7">
    <source>
        <dbReference type="ARBA" id="ARBA00023239"/>
    </source>
</evidence>
<dbReference type="InterPro" id="IPR013785">
    <property type="entry name" value="Aldolase_TIM"/>
</dbReference>
<evidence type="ECO:0000256" key="6">
    <source>
        <dbReference type="ARBA" id="ARBA00023141"/>
    </source>
</evidence>
<dbReference type="EC" id="4.2.1.20" evidence="9"/>
<dbReference type="PANTHER" id="PTHR43406:SF1">
    <property type="entry name" value="TRYPTOPHAN SYNTHASE ALPHA CHAIN, CHLOROPLASTIC"/>
    <property type="match status" value="1"/>
</dbReference>
<keyword evidence="5 9" id="KW-0822">Tryptophan biosynthesis</keyword>
<evidence type="ECO:0000256" key="5">
    <source>
        <dbReference type="ARBA" id="ARBA00022822"/>
    </source>
</evidence>
<dbReference type="Pfam" id="PF00290">
    <property type="entry name" value="Trp_syntA"/>
    <property type="match status" value="1"/>
</dbReference>
<dbReference type="NCBIfam" id="TIGR00262">
    <property type="entry name" value="trpA"/>
    <property type="match status" value="1"/>
</dbReference>
<gene>
    <name evidence="9 11" type="primary">trpA</name>
    <name evidence="11" type="ORF">DAMNIGENAA_23320</name>
</gene>
<keyword evidence="7 9" id="KW-0456">Lyase</keyword>
<dbReference type="GO" id="GO:0004834">
    <property type="term" value="F:tryptophan synthase activity"/>
    <property type="evidence" value="ECO:0007669"/>
    <property type="project" value="UniProtKB-UniRule"/>
</dbReference>
<feature type="active site" description="Proton acceptor" evidence="9">
    <location>
        <position position="49"/>
    </location>
</feature>
<dbReference type="AlphaFoldDB" id="A0A9W6FU29"/>
<accession>A0A9W6FU29</accession>
<dbReference type="HAMAP" id="MF_00131">
    <property type="entry name" value="Trp_synth_alpha"/>
    <property type="match status" value="1"/>
</dbReference>
<dbReference type="InterPro" id="IPR011060">
    <property type="entry name" value="RibuloseP-bd_barrel"/>
</dbReference>
<feature type="active site" description="Proton acceptor" evidence="9">
    <location>
        <position position="60"/>
    </location>
</feature>
<organism evidence="11 12">
    <name type="scientific">Desulforhabdus amnigena</name>
    <dbReference type="NCBI Taxonomy" id="40218"/>
    <lineage>
        <taxon>Bacteria</taxon>
        <taxon>Pseudomonadati</taxon>
        <taxon>Thermodesulfobacteriota</taxon>
        <taxon>Syntrophobacteria</taxon>
        <taxon>Syntrophobacterales</taxon>
        <taxon>Syntrophobacteraceae</taxon>
        <taxon>Desulforhabdus</taxon>
    </lineage>
</organism>
<dbReference type="GO" id="GO:0005829">
    <property type="term" value="C:cytosol"/>
    <property type="evidence" value="ECO:0007669"/>
    <property type="project" value="TreeGrafter"/>
</dbReference>
<sequence length="265" mass="28157">MNRIQTTFETLRQKGEKALVGFVSAGDPSVEKSLAIIKAMCREGVDILELGVPFSDPTADGPVIQRSSSRALKAGINLGKVLEMTREIRRETEIPIVLFSYYNPILAYGAARFYKDALDAGADGVLVVDLPPEESEEMTSQWAGNDLDLIRLVAPTTPPDRMSAIADGASGFLYLVSMTGVTGSGGLDLAEISAVTETLKSRCNGIPICVGFGISTPEQVRAIGVLADGIVVGSAFERLIENNLEDPNLADKVGAAVKALKEATR</sequence>
<keyword evidence="6 9" id="KW-0057">Aromatic amino acid biosynthesis</keyword>
<dbReference type="PANTHER" id="PTHR43406">
    <property type="entry name" value="TRYPTOPHAN SYNTHASE, ALPHA CHAIN"/>
    <property type="match status" value="1"/>
</dbReference>
<reference evidence="11" key="1">
    <citation type="submission" date="2022-12" db="EMBL/GenBank/DDBJ databases">
        <title>Reference genome sequencing for broad-spectrum identification of bacterial and archaeal isolates by mass spectrometry.</title>
        <authorList>
            <person name="Sekiguchi Y."/>
            <person name="Tourlousse D.M."/>
        </authorList>
    </citation>
    <scope>NUCLEOTIDE SEQUENCE</scope>
    <source>
        <strain evidence="11">ASRB1</strain>
    </source>
</reference>
<evidence type="ECO:0000256" key="1">
    <source>
        <dbReference type="ARBA" id="ARBA00003365"/>
    </source>
</evidence>
<dbReference type="Gene3D" id="3.20.20.70">
    <property type="entry name" value="Aldolase class I"/>
    <property type="match status" value="1"/>
</dbReference>
<dbReference type="Proteomes" id="UP001144372">
    <property type="component" value="Unassembled WGS sequence"/>
</dbReference>
<comment type="subunit">
    <text evidence="3 9">Tetramer of two alpha and two beta chains.</text>
</comment>
<proteinExistence type="inferred from homology"/>
<evidence type="ECO:0000313" key="11">
    <source>
        <dbReference type="EMBL" id="GLI34899.1"/>
    </source>
</evidence>
<evidence type="ECO:0000256" key="9">
    <source>
        <dbReference type="HAMAP-Rule" id="MF_00131"/>
    </source>
</evidence>
<evidence type="ECO:0000256" key="2">
    <source>
        <dbReference type="ARBA" id="ARBA00004733"/>
    </source>
</evidence>
<comment type="function">
    <text evidence="1 9">The alpha subunit is responsible for the aldol cleavage of indoleglycerol phosphate to indole and glyceraldehyde 3-phosphate.</text>
</comment>
<evidence type="ECO:0000256" key="10">
    <source>
        <dbReference type="RuleBase" id="RU003662"/>
    </source>
</evidence>
<name>A0A9W6FU29_9BACT</name>
<evidence type="ECO:0000256" key="3">
    <source>
        <dbReference type="ARBA" id="ARBA00011270"/>
    </source>
</evidence>
<keyword evidence="4 9" id="KW-0028">Amino-acid biosynthesis</keyword>
<dbReference type="FunFam" id="3.20.20.70:FF:000037">
    <property type="entry name" value="Tryptophan synthase alpha chain"/>
    <property type="match status" value="1"/>
</dbReference>